<reference evidence="3 4" key="1">
    <citation type="submission" date="2020-04" db="EMBL/GenBank/DDBJ databases">
        <title>Draft genome of Pyxidicoccus fallax type strain.</title>
        <authorList>
            <person name="Whitworth D.E."/>
        </authorList>
    </citation>
    <scope>NUCLEOTIDE SEQUENCE [LARGE SCALE GENOMIC DNA]</scope>
    <source>
        <strain evidence="3 4">DSM 14698</strain>
    </source>
</reference>
<dbReference type="RefSeq" id="WP_169349009.1">
    <property type="nucleotide sequence ID" value="NZ_JABBJJ010000204.1"/>
</dbReference>
<keyword evidence="4" id="KW-1185">Reference proteome</keyword>
<dbReference type="PANTHER" id="PTHR24273">
    <property type="entry name" value="FI04643P-RELATED"/>
    <property type="match status" value="1"/>
</dbReference>
<dbReference type="Proteomes" id="UP000518300">
    <property type="component" value="Unassembled WGS sequence"/>
</dbReference>
<feature type="domain" description="HYR" evidence="2">
    <location>
        <begin position="1007"/>
        <end position="1085"/>
    </location>
</feature>
<organism evidence="3 4">
    <name type="scientific">Pyxidicoccus fallax</name>
    <dbReference type="NCBI Taxonomy" id="394095"/>
    <lineage>
        <taxon>Bacteria</taxon>
        <taxon>Pseudomonadati</taxon>
        <taxon>Myxococcota</taxon>
        <taxon>Myxococcia</taxon>
        <taxon>Myxococcales</taxon>
        <taxon>Cystobacterineae</taxon>
        <taxon>Myxococcaceae</taxon>
        <taxon>Pyxidicoccus</taxon>
    </lineage>
</organism>
<evidence type="ECO:0000256" key="1">
    <source>
        <dbReference type="ARBA" id="ARBA00022737"/>
    </source>
</evidence>
<dbReference type="PROSITE" id="PS50825">
    <property type="entry name" value="HYR"/>
    <property type="match status" value="4"/>
</dbReference>
<evidence type="ECO:0000259" key="2">
    <source>
        <dbReference type="PROSITE" id="PS50825"/>
    </source>
</evidence>
<dbReference type="InterPro" id="IPR003410">
    <property type="entry name" value="HYR_dom"/>
</dbReference>
<protein>
    <submittedName>
        <fullName evidence="3">HYR domain-containing protein</fullName>
    </submittedName>
</protein>
<gene>
    <name evidence="3" type="ORF">HG543_33570</name>
</gene>
<feature type="domain" description="HYR" evidence="2">
    <location>
        <begin position="925"/>
        <end position="1006"/>
    </location>
</feature>
<dbReference type="NCBIfam" id="TIGR04534">
    <property type="entry name" value="ELWxxDGT_rpt"/>
    <property type="match status" value="9"/>
</dbReference>
<dbReference type="Pfam" id="PF02494">
    <property type="entry name" value="HYR"/>
    <property type="match status" value="5"/>
</dbReference>
<proteinExistence type="predicted"/>
<dbReference type="PROSITE" id="PS51257">
    <property type="entry name" value="PROKAR_LIPOPROTEIN"/>
    <property type="match status" value="1"/>
</dbReference>
<keyword evidence="1" id="KW-0677">Repeat</keyword>
<name>A0A848LQ18_9BACT</name>
<accession>A0A848LQ18</accession>
<sequence length="1368" mass="141654">MRGNRRGVPGGRSLLAGLSVVVAVVGGCGETLEAPTALEHTRPARLLAAGTPQVARLVSDVWPGDGSSFPRFLANANGTLYFEASDALTGGELWVSDGSSEGTVRVADLSSNHYPGTSSFTAVGDTVFFVLDDGWTGTELWKTNGTALGTMLVKNINLGSGENPGAPAYPSWLTPMNGVLYFTADSGDERSRLWRSDGTEDGTVRVVSSAGSALGESRWLVNLHGTLVFAGSTPDQGSELWRSDGTEAGTVLIRDSNPGPGDFLTPWGGMSPTVSNGVVFFMGNDGMSGPELWKSDGTEAGTVRVRDIAPGEGGSEPSEARDVNGTLFFMANDGMSGPELWKSDGTEAGTVLVRDIAPGPGGSSPSTFAVLGDTLFFLADDGVSGRELWKSDGTEVGTVRVRDLRPGAASSSMQELVVVGSTLYFGADDGVSGRELWKSDGTEAGTVRVRDIWPGAWSSSPSWLTERDGILYFVADEGLYGMELWRSDGTEAGTVLLRNMELRPRSSNAMPMADLNGTLLFSSSTELGTELWRSDGTAAGTRLVWDLFPGMESGLPSTLTWMDGQLYFLASDGLRRMSLWRSDGIESAPVRIKEINPGPSMAFSSTSPITRVGRTLYFVATDGTSGRELWKSDGTEAGTVLVKDIWPGSLGGLEGYGEPLARVGDVIYFAARDGSGAQELWKSDGTEAGTVRVKDIRPGVGGSYPRSFMTVGGTLYFLAEDSAGQELWKSDGTEAGTVRVKDIRPGILSSSIRNLTVVGETLYFTANDGTLGEEVWKSDGTEEGTVVVRDITRGSSGSFLAALTAFQGRLFFAAMDASHGGELWSSDGTEAGTFMVKDIRAGPQGSQPRSMTDIAGTLVFAAYGSDGNASVWQSDGTEEGTRLLAEIPGTTASQPSGFLLAGSHLYFRGHDSAHGGELWRVADVIDLTPPTVTCPMAVEASATSASGAVVEYPAAVASDNDTASPALTYSHASGATFPLGVTSVVVTARDEAGNSGTCSFTVTVSDTTAPELACPADVTAVATSNAGATVEYPEATASDTVSAVTVGYSQASGTTFPVGVTVVTVTATDGAGNDASCTFSVRVSDTEAPAITCPADVTAEAMSASGANVTYPPATATGTGTVAVTYSHASGSVFALGGTQVTATARDERGRTATCAFAVAVRDTTPPEPGCPIGPIEAEARSGAGADVPLLFRLPRDAVSRASIVSISPSGDAFPLGTTEVTVTARDEAGNVGTCTFAVTVRDTTAPVLSCPADVTVQATQATGIEVDYARATTSDAVSSPTLVYSQDAGTRFAVGATPVTVTATDAAGNTSTCGFQVTVLPPAREPISVEPEQHLGCSTGAGTPAGWGALLLLAWAGSRRRLTRTKR</sequence>
<evidence type="ECO:0000313" key="3">
    <source>
        <dbReference type="EMBL" id="NMO19769.1"/>
    </source>
</evidence>
<dbReference type="InterPro" id="IPR030916">
    <property type="entry name" value="ELWxxDGT_rpt"/>
</dbReference>
<dbReference type="EMBL" id="JABBJJ010000204">
    <property type="protein sequence ID" value="NMO19769.1"/>
    <property type="molecule type" value="Genomic_DNA"/>
</dbReference>
<dbReference type="SUPFAM" id="SSF63825">
    <property type="entry name" value="YWTD domain"/>
    <property type="match status" value="2"/>
</dbReference>
<dbReference type="PANTHER" id="PTHR24273:SF32">
    <property type="entry name" value="HYALIN"/>
    <property type="match status" value="1"/>
</dbReference>
<comment type="caution">
    <text evidence="3">The sequence shown here is derived from an EMBL/GenBank/DDBJ whole genome shotgun (WGS) entry which is preliminary data.</text>
</comment>
<evidence type="ECO:0000313" key="4">
    <source>
        <dbReference type="Proteomes" id="UP000518300"/>
    </source>
</evidence>
<feature type="domain" description="HYR" evidence="2">
    <location>
        <begin position="1242"/>
        <end position="1322"/>
    </location>
</feature>
<feature type="domain" description="HYR" evidence="2">
    <location>
        <begin position="1086"/>
        <end position="1163"/>
    </location>
</feature>